<evidence type="ECO:0000313" key="3">
    <source>
        <dbReference type="EMBL" id="HJG85408.1"/>
    </source>
</evidence>
<keyword evidence="2" id="KW-0472">Membrane</keyword>
<keyword evidence="2" id="KW-1133">Transmembrane helix</keyword>
<name>A0A921MIX7_9FIRM</name>
<evidence type="ECO:0000256" key="2">
    <source>
        <dbReference type="SAM" id="Phobius"/>
    </source>
</evidence>
<dbReference type="Proteomes" id="UP000760668">
    <property type="component" value="Unassembled WGS sequence"/>
</dbReference>
<reference evidence="3" key="1">
    <citation type="journal article" date="2021" name="PeerJ">
        <title>Extensive microbial diversity within the chicken gut microbiome revealed by metagenomics and culture.</title>
        <authorList>
            <person name="Gilroy R."/>
            <person name="Ravi A."/>
            <person name="Getino M."/>
            <person name="Pursley I."/>
            <person name="Horton D.L."/>
            <person name="Alikhan N.F."/>
            <person name="Baker D."/>
            <person name="Gharbi K."/>
            <person name="Hall N."/>
            <person name="Watson M."/>
            <person name="Adriaenssens E.M."/>
            <person name="Foster-Nyarko E."/>
            <person name="Jarju S."/>
            <person name="Secka A."/>
            <person name="Antonio M."/>
            <person name="Oren A."/>
            <person name="Chaudhuri R.R."/>
            <person name="La Ragione R."/>
            <person name="Hildebrand F."/>
            <person name="Pallen M.J."/>
        </authorList>
    </citation>
    <scope>NUCLEOTIDE SEQUENCE</scope>
    <source>
        <strain evidence="3">CHK179-5677</strain>
    </source>
</reference>
<protein>
    <submittedName>
        <fullName evidence="3">Uncharacterized protein</fullName>
    </submittedName>
</protein>
<comment type="caution">
    <text evidence="3">The sequence shown here is derived from an EMBL/GenBank/DDBJ whole genome shotgun (WGS) entry which is preliminary data.</text>
</comment>
<proteinExistence type="predicted"/>
<dbReference type="EMBL" id="DYUC01000001">
    <property type="protein sequence ID" value="HJG85408.1"/>
    <property type="molecule type" value="Genomic_DNA"/>
</dbReference>
<keyword evidence="2" id="KW-0812">Transmembrane</keyword>
<dbReference type="RefSeq" id="WP_191540416.1">
    <property type="nucleotide sequence ID" value="NZ_DYUC01000001.1"/>
</dbReference>
<feature type="coiled-coil region" evidence="1">
    <location>
        <begin position="43"/>
        <end position="70"/>
    </location>
</feature>
<sequence>MNLEEILLGGGGVLLAAMTLIQVAPIKVNPWSKVAKAIGRAINGEVIAKVEQLERDLEEMKEDQEERDAISCRSRILHFGDETIHGVRHTKEHFDQILRDITSYEQYCDDHPHFENNTTVLTSRRIKDIYEECMATADFL</sequence>
<evidence type="ECO:0000256" key="1">
    <source>
        <dbReference type="SAM" id="Coils"/>
    </source>
</evidence>
<keyword evidence="1" id="KW-0175">Coiled coil</keyword>
<accession>A0A921MIX7</accession>
<dbReference type="AlphaFoldDB" id="A0A921MIX7"/>
<evidence type="ECO:0000313" key="4">
    <source>
        <dbReference type="Proteomes" id="UP000760668"/>
    </source>
</evidence>
<feature type="transmembrane region" description="Helical" evidence="2">
    <location>
        <begin position="6"/>
        <end position="26"/>
    </location>
</feature>
<reference evidence="3" key="2">
    <citation type="submission" date="2021-09" db="EMBL/GenBank/DDBJ databases">
        <authorList>
            <person name="Gilroy R."/>
        </authorList>
    </citation>
    <scope>NUCLEOTIDE SEQUENCE</scope>
    <source>
        <strain evidence="3">CHK179-5677</strain>
    </source>
</reference>
<organism evidence="3 4">
    <name type="scientific">Pseudoflavonifractor capillosus</name>
    <dbReference type="NCBI Taxonomy" id="106588"/>
    <lineage>
        <taxon>Bacteria</taxon>
        <taxon>Bacillati</taxon>
        <taxon>Bacillota</taxon>
        <taxon>Clostridia</taxon>
        <taxon>Eubacteriales</taxon>
        <taxon>Oscillospiraceae</taxon>
        <taxon>Pseudoflavonifractor</taxon>
    </lineage>
</organism>
<gene>
    <name evidence="3" type="ORF">K8V01_00020</name>
</gene>